<gene>
    <name evidence="1" type="ORF">Lalb_Chr09g0319931</name>
</gene>
<dbReference type="OrthoDB" id="10255522at2759"/>
<keyword evidence="2" id="KW-1185">Reference proteome</keyword>
<dbReference type="GO" id="GO:0005886">
    <property type="term" value="C:plasma membrane"/>
    <property type="evidence" value="ECO:0007669"/>
    <property type="project" value="TreeGrafter"/>
</dbReference>
<proteinExistence type="predicted"/>
<dbReference type="GO" id="GO:0051015">
    <property type="term" value="F:actin filament binding"/>
    <property type="evidence" value="ECO:0007669"/>
    <property type="project" value="TreeGrafter"/>
</dbReference>
<dbReference type="PANTHER" id="PTHR32258:SF6">
    <property type="entry name" value="PROTEIN NETWORKED 1A"/>
    <property type="match status" value="1"/>
</dbReference>
<reference evidence="2" key="1">
    <citation type="journal article" date="2020" name="Nat. Commun.">
        <title>Genome sequence of the cluster root forming white lupin.</title>
        <authorList>
            <person name="Hufnagel B."/>
            <person name="Marques A."/>
            <person name="Soriano A."/>
            <person name="Marques L."/>
            <person name="Divol F."/>
            <person name="Doumas P."/>
            <person name="Sallet E."/>
            <person name="Mancinotti D."/>
            <person name="Carrere S."/>
            <person name="Marande W."/>
            <person name="Arribat S."/>
            <person name="Keller J."/>
            <person name="Huneau C."/>
            <person name="Blein T."/>
            <person name="Aime D."/>
            <person name="Laguerre M."/>
            <person name="Taylor J."/>
            <person name="Schubert V."/>
            <person name="Nelson M."/>
            <person name="Geu-Flores F."/>
            <person name="Crespi M."/>
            <person name="Gallardo-Guerrero K."/>
            <person name="Delaux P.-M."/>
            <person name="Salse J."/>
            <person name="Berges H."/>
            <person name="Guyot R."/>
            <person name="Gouzy J."/>
            <person name="Peret B."/>
        </authorList>
    </citation>
    <scope>NUCLEOTIDE SEQUENCE [LARGE SCALE GENOMIC DNA]</scope>
    <source>
        <strain evidence="2">cv. Amiga</strain>
    </source>
</reference>
<dbReference type="AlphaFoldDB" id="A0A6A4PXH3"/>
<dbReference type="PANTHER" id="PTHR32258">
    <property type="entry name" value="PROTEIN NETWORKED 4A"/>
    <property type="match status" value="1"/>
</dbReference>
<name>A0A6A4PXH3_LUPAL</name>
<accession>A0A6A4PXH3</accession>
<dbReference type="Proteomes" id="UP000447434">
    <property type="component" value="Chromosome 9"/>
</dbReference>
<protein>
    <submittedName>
        <fullName evidence="1">Uncharacterized protein</fullName>
    </submittedName>
</protein>
<comment type="caution">
    <text evidence="1">The sequence shown here is derived from an EMBL/GenBank/DDBJ whole genome shotgun (WGS) entry which is preliminary data.</text>
</comment>
<evidence type="ECO:0000313" key="1">
    <source>
        <dbReference type="EMBL" id="KAE9606465.1"/>
    </source>
</evidence>
<dbReference type="InterPro" id="IPR051861">
    <property type="entry name" value="NET_actin-binding_domain"/>
</dbReference>
<sequence>MTVEDLNKKKRRHGDEFNDIQHETFMKQIESVAEAVKQLAYINDHLMKDIEAITLPCSMVEQARRGSEQIGRLQFEVQNIQYILLKLADEKNIKGKNRLSRPTSVFLKDSICIVKKKNSIMGAKNCLCGCSRPSTNED</sequence>
<evidence type="ECO:0000313" key="2">
    <source>
        <dbReference type="Proteomes" id="UP000447434"/>
    </source>
</evidence>
<organism evidence="1 2">
    <name type="scientific">Lupinus albus</name>
    <name type="common">White lupine</name>
    <name type="synonym">Lupinus termis</name>
    <dbReference type="NCBI Taxonomy" id="3870"/>
    <lineage>
        <taxon>Eukaryota</taxon>
        <taxon>Viridiplantae</taxon>
        <taxon>Streptophyta</taxon>
        <taxon>Embryophyta</taxon>
        <taxon>Tracheophyta</taxon>
        <taxon>Spermatophyta</taxon>
        <taxon>Magnoliopsida</taxon>
        <taxon>eudicotyledons</taxon>
        <taxon>Gunneridae</taxon>
        <taxon>Pentapetalae</taxon>
        <taxon>rosids</taxon>
        <taxon>fabids</taxon>
        <taxon>Fabales</taxon>
        <taxon>Fabaceae</taxon>
        <taxon>Papilionoideae</taxon>
        <taxon>50 kb inversion clade</taxon>
        <taxon>genistoids sensu lato</taxon>
        <taxon>core genistoids</taxon>
        <taxon>Genisteae</taxon>
        <taxon>Lupinus</taxon>
    </lineage>
</organism>
<dbReference type="EMBL" id="WOCE01000009">
    <property type="protein sequence ID" value="KAE9606465.1"/>
    <property type="molecule type" value="Genomic_DNA"/>
</dbReference>